<dbReference type="OrthoDB" id="3468019at2759"/>
<evidence type="ECO:0008006" key="3">
    <source>
        <dbReference type="Google" id="ProtNLM"/>
    </source>
</evidence>
<dbReference type="EMBL" id="KV417636">
    <property type="protein sequence ID" value="KZP13200.1"/>
    <property type="molecule type" value="Genomic_DNA"/>
</dbReference>
<organism evidence="1 2">
    <name type="scientific">Athelia psychrophila</name>
    <dbReference type="NCBI Taxonomy" id="1759441"/>
    <lineage>
        <taxon>Eukaryota</taxon>
        <taxon>Fungi</taxon>
        <taxon>Dikarya</taxon>
        <taxon>Basidiomycota</taxon>
        <taxon>Agaricomycotina</taxon>
        <taxon>Agaricomycetes</taxon>
        <taxon>Agaricomycetidae</taxon>
        <taxon>Atheliales</taxon>
        <taxon>Atheliaceae</taxon>
        <taxon>Athelia</taxon>
    </lineage>
</organism>
<accession>A0A166C1Q5</accession>
<dbReference type="Proteomes" id="UP000076532">
    <property type="component" value="Unassembled WGS sequence"/>
</dbReference>
<proteinExistence type="predicted"/>
<dbReference type="Gene3D" id="3.10.450.50">
    <property type="match status" value="1"/>
</dbReference>
<gene>
    <name evidence="1" type="ORF">FIBSPDRAFT_869505</name>
</gene>
<sequence>MSNYIAAYPIGVTRDPALKQFLEAFYAATDSSREEDIERYGNAFTEDAIQEIGAHVSVKGRAEIVAANQGVQANYERQHTVEKVFPGMFNGKDELMLYGFAKVRAREDGAESVVDFAGHIQLVKQNGELKISKYCMHLTPRKNR</sequence>
<dbReference type="STRING" id="436010.A0A166C1Q5"/>
<protein>
    <recommendedName>
        <fullName evidence="3">SnoaL-like domain-containing protein</fullName>
    </recommendedName>
</protein>
<evidence type="ECO:0000313" key="2">
    <source>
        <dbReference type="Proteomes" id="UP000076532"/>
    </source>
</evidence>
<name>A0A166C1Q5_9AGAM</name>
<dbReference type="SUPFAM" id="SSF54427">
    <property type="entry name" value="NTF2-like"/>
    <property type="match status" value="1"/>
</dbReference>
<keyword evidence="2" id="KW-1185">Reference proteome</keyword>
<reference evidence="1 2" key="1">
    <citation type="journal article" date="2016" name="Mol. Biol. Evol.">
        <title>Comparative Genomics of Early-Diverging Mushroom-Forming Fungi Provides Insights into the Origins of Lignocellulose Decay Capabilities.</title>
        <authorList>
            <person name="Nagy L.G."/>
            <person name="Riley R."/>
            <person name="Tritt A."/>
            <person name="Adam C."/>
            <person name="Daum C."/>
            <person name="Floudas D."/>
            <person name="Sun H."/>
            <person name="Yadav J.S."/>
            <person name="Pangilinan J."/>
            <person name="Larsson K.H."/>
            <person name="Matsuura K."/>
            <person name="Barry K."/>
            <person name="Labutti K."/>
            <person name="Kuo R."/>
            <person name="Ohm R.A."/>
            <person name="Bhattacharya S.S."/>
            <person name="Shirouzu T."/>
            <person name="Yoshinaga Y."/>
            <person name="Martin F.M."/>
            <person name="Grigoriev I.V."/>
            <person name="Hibbett D.S."/>
        </authorList>
    </citation>
    <scope>NUCLEOTIDE SEQUENCE [LARGE SCALE GENOMIC DNA]</scope>
    <source>
        <strain evidence="1 2">CBS 109695</strain>
    </source>
</reference>
<evidence type="ECO:0000313" key="1">
    <source>
        <dbReference type="EMBL" id="KZP13200.1"/>
    </source>
</evidence>
<dbReference type="InterPro" id="IPR032710">
    <property type="entry name" value="NTF2-like_dom_sf"/>
</dbReference>
<dbReference type="AlphaFoldDB" id="A0A166C1Q5"/>